<gene>
    <name evidence="2" type="primary">CSON000897</name>
</gene>
<evidence type="ECO:0000313" key="2">
    <source>
        <dbReference type="EMBL" id="SSX20249.1"/>
    </source>
</evidence>
<reference evidence="2" key="1">
    <citation type="submission" date="2018-07" db="EMBL/GenBank/DDBJ databases">
        <authorList>
            <person name="Quirk P.G."/>
            <person name="Krulwich T.A."/>
        </authorList>
    </citation>
    <scope>NUCLEOTIDE SEQUENCE</scope>
</reference>
<name>A0A336LUB0_CULSO</name>
<dbReference type="VEuPathDB" id="VectorBase:CSON000897"/>
<organism evidence="2">
    <name type="scientific">Culicoides sonorensis</name>
    <name type="common">Biting midge</name>
    <dbReference type="NCBI Taxonomy" id="179676"/>
    <lineage>
        <taxon>Eukaryota</taxon>
        <taxon>Metazoa</taxon>
        <taxon>Ecdysozoa</taxon>
        <taxon>Arthropoda</taxon>
        <taxon>Hexapoda</taxon>
        <taxon>Insecta</taxon>
        <taxon>Pterygota</taxon>
        <taxon>Neoptera</taxon>
        <taxon>Endopterygota</taxon>
        <taxon>Diptera</taxon>
        <taxon>Nematocera</taxon>
        <taxon>Chironomoidea</taxon>
        <taxon>Ceratopogonidae</taxon>
        <taxon>Ceratopogoninae</taxon>
        <taxon>Culicoides</taxon>
        <taxon>Monoculicoides</taxon>
    </lineage>
</organism>
<feature type="region of interest" description="Disordered" evidence="1">
    <location>
        <begin position="23"/>
        <end position="47"/>
    </location>
</feature>
<accession>A0A336LUB0</accession>
<protein>
    <submittedName>
        <fullName evidence="2">CSON000897 protein</fullName>
    </submittedName>
</protein>
<dbReference type="EMBL" id="UFQT01000114">
    <property type="protein sequence ID" value="SSX20249.1"/>
    <property type="molecule type" value="Genomic_DNA"/>
</dbReference>
<feature type="compositionally biased region" description="Low complexity" evidence="1">
    <location>
        <begin position="284"/>
        <end position="299"/>
    </location>
</feature>
<sequence length="322" mass="35443">MHYNYFDIIFHSMYVGMKPKVSSNRISEKRNLPKRSNSSVGRSSSFGMGLRSVSTGILCAASDSDAEPNQNGQKGGIMKQTISSQNKQNVTQKYINPRSAAGIINRRKGLQNSYSSVNLSTAAQEGSSSEESSPQNSRNDQTNLSKPAVPPRPRNITGDHKRTVITLTSNKKDTENIDTPCKDSDVECDMTSQICSNLINQLMHTTSSVIQLHQRLKMSDEIGNQGSGRNNTIMLKELENAVKMTQNMLTKITNNRNNSGETGIYTSYITNSHDRATINITPTNNHSSVSSASSSNQNNGDFNQLMDKCSDLLSKVQRHVNS</sequence>
<feature type="compositionally biased region" description="Polar residues" evidence="1">
    <location>
        <begin position="117"/>
        <end position="126"/>
    </location>
</feature>
<feature type="region of interest" description="Disordered" evidence="1">
    <location>
        <begin position="117"/>
        <end position="162"/>
    </location>
</feature>
<feature type="compositionally biased region" description="Low complexity" evidence="1">
    <location>
        <begin position="36"/>
        <end position="45"/>
    </location>
</feature>
<feature type="compositionally biased region" description="Polar residues" evidence="1">
    <location>
        <begin position="134"/>
        <end position="145"/>
    </location>
</feature>
<proteinExistence type="predicted"/>
<evidence type="ECO:0000256" key="1">
    <source>
        <dbReference type="SAM" id="MobiDB-lite"/>
    </source>
</evidence>
<dbReference type="AlphaFoldDB" id="A0A336LUB0"/>
<feature type="region of interest" description="Disordered" evidence="1">
    <location>
        <begin position="283"/>
        <end position="303"/>
    </location>
</feature>